<dbReference type="SUPFAM" id="SSF69593">
    <property type="entry name" value="Glycerol-3-phosphate (1)-acyltransferase"/>
    <property type="match status" value="1"/>
</dbReference>
<evidence type="ECO:0000256" key="1">
    <source>
        <dbReference type="ARBA" id="ARBA00022679"/>
    </source>
</evidence>
<evidence type="ECO:0000313" key="4">
    <source>
        <dbReference type="EMBL" id="SVC93671.1"/>
    </source>
</evidence>
<dbReference type="SMART" id="SM00563">
    <property type="entry name" value="PlsC"/>
    <property type="match status" value="1"/>
</dbReference>
<sequence length="220" mass="24311">VPPVSRMRIIGLWARFVCWWLAVTCGLHHQVEGLEHLPATPGVILSKHQSAWETIMFQVIFPPQIWALKREALWLPFFGWGLAATSPIAIDRSTPVRALDRLLRQGREKLAEGRWVVIFPEGTRMAPSEQGAFHPGGAMLAIKAGVDVLPVAHDAGLYWARRGFLKKPGVIRVRVGPPVRTEGKKARAVNDEAKAWIENAMTSLLGAPEKPVDSGKQKAV</sequence>
<dbReference type="AlphaFoldDB" id="A0A382RAT6"/>
<dbReference type="GO" id="GO:0003841">
    <property type="term" value="F:1-acylglycerol-3-phosphate O-acyltransferase activity"/>
    <property type="evidence" value="ECO:0007669"/>
    <property type="project" value="TreeGrafter"/>
</dbReference>
<dbReference type="PANTHER" id="PTHR10434:SF40">
    <property type="entry name" value="1-ACYL-SN-GLYCEROL-3-PHOSPHATE ACYLTRANSFERASE"/>
    <property type="match status" value="1"/>
</dbReference>
<dbReference type="PANTHER" id="PTHR10434">
    <property type="entry name" value="1-ACYL-SN-GLYCEROL-3-PHOSPHATE ACYLTRANSFERASE"/>
    <property type="match status" value="1"/>
</dbReference>
<dbReference type="GO" id="GO:0006654">
    <property type="term" value="P:phosphatidic acid biosynthetic process"/>
    <property type="evidence" value="ECO:0007669"/>
    <property type="project" value="TreeGrafter"/>
</dbReference>
<dbReference type="Pfam" id="PF01553">
    <property type="entry name" value="Acyltransferase"/>
    <property type="match status" value="1"/>
</dbReference>
<name>A0A382RAT6_9ZZZZ</name>
<dbReference type="EMBL" id="UINC01119671">
    <property type="protein sequence ID" value="SVC93671.1"/>
    <property type="molecule type" value="Genomic_DNA"/>
</dbReference>
<feature type="domain" description="Phospholipid/glycerol acyltransferase" evidence="3">
    <location>
        <begin position="42"/>
        <end position="156"/>
    </location>
</feature>
<keyword evidence="1" id="KW-0808">Transferase</keyword>
<reference evidence="4" key="1">
    <citation type="submission" date="2018-05" db="EMBL/GenBank/DDBJ databases">
        <authorList>
            <person name="Lanie J.A."/>
            <person name="Ng W.-L."/>
            <person name="Kazmierczak K.M."/>
            <person name="Andrzejewski T.M."/>
            <person name="Davidsen T.M."/>
            <person name="Wayne K.J."/>
            <person name="Tettelin H."/>
            <person name="Glass J.I."/>
            <person name="Rusch D."/>
            <person name="Podicherti R."/>
            <person name="Tsui H.-C.T."/>
            <person name="Winkler M.E."/>
        </authorList>
    </citation>
    <scope>NUCLEOTIDE SEQUENCE</scope>
</reference>
<feature type="non-terminal residue" evidence="4">
    <location>
        <position position="1"/>
    </location>
</feature>
<organism evidence="4">
    <name type="scientific">marine metagenome</name>
    <dbReference type="NCBI Taxonomy" id="408172"/>
    <lineage>
        <taxon>unclassified sequences</taxon>
        <taxon>metagenomes</taxon>
        <taxon>ecological metagenomes</taxon>
    </lineage>
</organism>
<dbReference type="InterPro" id="IPR002123">
    <property type="entry name" value="Plipid/glycerol_acylTrfase"/>
</dbReference>
<gene>
    <name evidence="4" type="ORF">METZ01_LOCUS346525</name>
</gene>
<proteinExistence type="predicted"/>
<protein>
    <recommendedName>
        <fullName evidence="3">Phospholipid/glycerol acyltransferase domain-containing protein</fullName>
    </recommendedName>
</protein>
<keyword evidence="2" id="KW-0012">Acyltransferase</keyword>
<evidence type="ECO:0000259" key="3">
    <source>
        <dbReference type="SMART" id="SM00563"/>
    </source>
</evidence>
<evidence type="ECO:0000256" key="2">
    <source>
        <dbReference type="ARBA" id="ARBA00023315"/>
    </source>
</evidence>
<dbReference type="CDD" id="cd07989">
    <property type="entry name" value="LPLAT_AGPAT-like"/>
    <property type="match status" value="1"/>
</dbReference>
<accession>A0A382RAT6</accession>